<gene>
    <name evidence="2" type="ORF">LLEC1_03052</name>
</gene>
<dbReference type="AlphaFoldDB" id="A0A179I4I8"/>
<reference evidence="2 3" key="1">
    <citation type="submission" date="2016-03" db="EMBL/GenBank/DDBJ databases">
        <title>Fine-scale spatial genetic structure of a fungal parasite of coffee scale insects.</title>
        <authorList>
            <person name="Jackson D."/>
            <person name="Zemenick K.A."/>
            <person name="Malloure B."/>
            <person name="Quandt C.A."/>
            <person name="James T.Y."/>
        </authorList>
    </citation>
    <scope>NUCLEOTIDE SEQUENCE [LARGE SCALE GENOMIC DNA]</scope>
    <source>
        <strain evidence="2 3">UM487</strain>
    </source>
</reference>
<name>A0A179I4I8_CORDF</name>
<dbReference type="EMBL" id="LUKN01003640">
    <property type="protein sequence ID" value="OAQ97162.1"/>
    <property type="molecule type" value="Genomic_DNA"/>
</dbReference>
<keyword evidence="3" id="KW-1185">Reference proteome</keyword>
<sequence>MWAFTFSTRFFARSLQAARQSLSIDPDERIQIKGVSLRRLNHLSQTLPDRFQPAIELVKSHMDVLFDANHGYPWLPVHRDLSWMNILVSKTTGRLTGVIDLAELCAMPLGFDFYIIDEIVGIWYPERGWVEGGSAAALRAHFWSRLLTLTGMSTADGQKIKVAWLAGIFFRHGTPPDTEFSGVLGTRNDSVAGYDILDGLVNQYAA</sequence>
<comment type="caution">
    <text evidence="2">The sequence shown here is derived from an EMBL/GenBank/DDBJ whole genome shotgun (WGS) entry which is preliminary data.</text>
</comment>
<dbReference type="Proteomes" id="UP000243081">
    <property type="component" value="Unassembled WGS sequence"/>
</dbReference>
<dbReference type="InterPro" id="IPR002575">
    <property type="entry name" value="Aminoglycoside_PTrfase"/>
</dbReference>
<dbReference type="Pfam" id="PF01636">
    <property type="entry name" value="APH"/>
    <property type="match status" value="1"/>
</dbReference>
<evidence type="ECO:0000313" key="2">
    <source>
        <dbReference type="EMBL" id="OAQ97162.1"/>
    </source>
</evidence>
<evidence type="ECO:0000313" key="3">
    <source>
        <dbReference type="Proteomes" id="UP000243081"/>
    </source>
</evidence>
<dbReference type="Gene3D" id="3.90.1200.10">
    <property type="match status" value="1"/>
</dbReference>
<organism evidence="2 3">
    <name type="scientific">Cordyceps confragosa</name>
    <name type="common">Lecanicillium lecanii</name>
    <dbReference type="NCBI Taxonomy" id="2714763"/>
    <lineage>
        <taxon>Eukaryota</taxon>
        <taxon>Fungi</taxon>
        <taxon>Dikarya</taxon>
        <taxon>Ascomycota</taxon>
        <taxon>Pezizomycotina</taxon>
        <taxon>Sordariomycetes</taxon>
        <taxon>Hypocreomycetidae</taxon>
        <taxon>Hypocreales</taxon>
        <taxon>Cordycipitaceae</taxon>
        <taxon>Akanthomyces</taxon>
    </lineage>
</organism>
<protein>
    <recommendedName>
        <fullName evidence="1">Aminoglycoside phosphotransferase domain-containing protein</fullName>
    </recommendedName>
</protein>
<accession>A0A179I4I8</accession>
<evidence type="ECO:0000259" key="1">
    <source>
        <dbReference type="Pfam" id="PF01636"/>
    </source>
</evidence>
<proteinExistence type="predicted"/>
<feature type="domain" description="Aminoglycoside phosphotransferase" evidence="1">
    <location>
        <begin position="46"/>
        <end position="116"/>
    </location>
</feature>
<dbReference type="InterPro" id="IPR011009">
    <property type="entry name" value="Kinase-like_dom_sf"/>
</dbReference>
<dbReference type="SUPFAM" id="SSF56112">
    <property type="entry name" value="Protein kinase-like (PK-like)"/>
    <property type="match status" value="1"/>
</dbReference>
<dbReference type="OMA" id="CHENADQ"/>
<dbReference type="OrthoDB" id="5598852at2759"/>